<dbReference type="RefSeq" id="WP_137091159.1">
    <property type="nucleotide sequence ID" value="NZ_CP028923.1"/>
</dbReference>
<dbReference type="InterPro" id="IPR016192">
    <property type="entry name" value="APOBEC/CMP_deaminase_Zn-bd"/>
</dbReference>
<organism evidence="4 5">
    <name type="scientific">Mangrovivirga cuniculi</name>
    <dbReference type="NCBI Taxonomy" id="2715131"/>
    <lineage>
        <taxon>Bacteria</taxon>
        <taxon>Pseudomonadati</taxon>
        <taxon>Bacteroidota</taxon>
        <taxon>Cytophagia</taxon>
        <taxon>Cytophagales</taxon>
        <taxon>Mangrovivirgaceae</taxon>
        <taxon>Mangrovivirga</taxon>
    </lineage>
</organism>
<dbReference type="PANTHER" id="PTHR11079">
    <property type="entry name" value="CYTOSINE DEAMINASE FAMILY MEMBER"/>
    <property type="match status" value="1"/>
</dbReference>
<dbReference type="PROSITE" id="PS51747">
    <property type="entry name" value="CYT_DCMP_DEAMINASES_2"/>
    <property type="match status" value="1"/>
</dbReference>
<dbReference type="Pfam" id="PF00383">
    <property type="entry name" value="dCMP_cyt_deam_1"/>
    <property type="match status" value="1"/>
</dbReference>
<keyword evidence="1" id="KW-0479">Metal-binding</keyword>
<protein>
    <submittedName>
        <fullName evidence="4">Nucleoside deaminase</fullName>
    </submittedName>
</protein>
<dbReference type="EMBL" id="CP028923">
    <property type="protein sequence ID" value="QCK15563.1"/>
    <property type="molecule type" value="Genomic_DNA"/>
</dbReference>
<evidence type="ECO:0000259" key="3">
    <source>
        <dbReference type="PROSITE" id="PS51747"/>
    </source>
</evidence>
<dbReference type="SUPFAM" id="SSF53927">
    <property type="entry name" value="Cytidine deaminase-like"/>
    <property type="match status" value="1"/>
</dbReference>
<dbReference type="GO" id="GO:0008270">
    <property type="term" value="F:zinc ion binding"/>
    <property type="evidence" value="ECO:0007669"/>
    <property type="project" value="InterPro"/>
</dbReference>
<dbReference type="GO" id="GO:0016787">
    <property type="term" value="F:hydrolase activity"/>
    <property type="evidence" value="ECO:0007669"/>
    <property type="project" value="InterPro"/>
</dbReference>
<dbReference type="CDD" id="cd01285">
    <property type="entry name" value="nucleoside_deaminase"/>
    <property type="match status" value="1"/>
</dbReference>
<gene>
    <name evidence="4" type="ORF">DCC35_12800</name>
</gene>
<dbReference type="AlphaFoldDB" id="A0A4D7JKZ0"/>
<keyword evidence="2" id="KW-0862">Zinc</keyword>
<evidence type="ECO:0000256" key="1">
    <source>
        <dbReference type="ARBA" id="ARBA00022723"/>
    </source>
</evidence>
<reference evidence="4 5" key="1">
    <citation type="submission" date="2018-04" db="EMBL/GenBank/DDBJ databases">
        <title>Complete genome uncultured novel isolate.</title>
        <authorList>
            <person name="Merlino G."/>
        </authorList>
    </citation>
    <scope>NUCLEOTIDE SEQUENCE [LARGE SCALE GENOMIC DNA]</scope>
    <source>
        <strain evidence="5">R1DC9</strain>
    </source>
</reference>
<sequence length="144" mass="15916">MISHDDNFWMKMAIDIAKEAKSPFGAVLVDSEGQQVAMPNTSKFDGPTAHAEMNVLRRMDELDYDYPEDLTLYSTVEPCPMCMGAIIWAGIGTLIYGASINDAAKHGDQIMLSCNELVQRSDTDIVIKSGLLSDQCQALFHQKL</sequence>
<dbReference type="Proteomes" id="UP000298616">
    <property type="component" value="Chromosome"/>
</dbReference>
<dbReference type="Gene3D" id="3.40.140.10">
    <property type="entry name" value="Cytidine Deaminase, domain 2"/>
    <property type="match status" value="1"/>
</dbReference>
<dbReference type="KEGG" id="fpf:DCC35_12800"/>
<evidence type="ECO:0000313" key="4">
    <source>
        <dbReference type="EMBL" id="QCK15563.1"/>
    </source>
</evidence>
<proteinExistence type="predicted"/>
<evidence type="ECO:0000256" key="2">
    <source>
        <dbReference type="ARBA" id="ARBA00022833"/>
    </source>
</evidence>
<dbReference type="InterPro" id="IPR002125">
    <property type="entry name" value="CMP_dCMP_dom"/>
</dbReference>
<feature type="domain" description="CMP/dCMP-type deaminase" evidence="3">
    <location>
        <begin position="4"/>
        <end position="119"/>
    </location>
</feature>
<dbReference type="OrthoDB" id="9802676at2"/>
<dbReference type="PROSITE" id="PS00903">
    <property type="entry name" value="CYT_DCMP_DEAMINASES_1"/>
    <property type="match status" value="1"/>
</dbReference>
<keyword evidence="5" id="KW-1185">Reference proteome</keyword>
<name>A0A4D7JKZ0_9BACT</name>
<dbReference type="InterPro" id="IPR016193">
    <property type="entry name" value="Cytidine_deaminase-like"/>
</dbReference>
<evidence type="ECO:0000313" key="5">
    <source>
        <dbReference type="Proteomes" id="UP000298616"/>
    </source>
</evidence>
<dbReference type="PANTHER" id="PTHR11079:SF162">
    <property type="entry name" value="RIBOFLAVIN BIOSYNTHESIS PROTEIN PYRD, CHLOROPLASTIC"/>
    <property type="match status" value="1"/>
</dbReference>
<accession>A0A4D7JKZ0</accession>